<keyword evidence="9 10" id="KW-0472">Membrane</keyword>
<gene>
    <name evidence="11" type="ORF">PECUL_23A032520</name>
</gene>
<comment type="pathway">
    <text evidence="2">Energy metabolism; oxidative phosphorylation.</text>
</comment>
<accession>A0AAD1TN84</accession>
<evidence type="ECO:0000256" key="5">
    <source>
        <dbReference type="ARBA" id="ARBA00022792"/>
    </source>
</evidence>
<feature type="transmembrane region" description="Helical" evidence="10">
    <location>
        <begin position="92"/>
        <end position="111"/>
    </location>
</feature>
<keyword evidence="12" id="KW-1185">Reference proteome</keyword>
<dbReference type="Pfam" id="PF02285">
    <property type="entry name" value="COX8"/>
    <property type="match status" value="1"/>
</dbReference>
<keyword evidence="5" id="KW-0999">Mitochondrion inner membrane</keyword>
<evidence type="ECO:0000256" key="9">
    <source>
        <dbReference type="ARBA" id="ARBA00023136"/>
    </source>
</evidence>
<dbReference type="EMBL" id="OW240924">
    <property type="protein sequence ID" value="CAH2327665.1"/>
    <property type="molecule type" value="Genomic_DNA"/>
</dbReference>
<keyword evidence="8" id="KW-0496">Mitochondrion</keyword>
<dbReference type="Proteomes" id="UP001295444">
    <property type="component" value="Chromosome 13"/>
</dbReference>
<comment type="subcellular location">
    <subcellularLocation>
        <location evidence="1">Mitochondrion inner membrane</location>
        <topology evidence="1">Single-pass membrane protein</topology>
    </subcellularLocation>
</comment>
<proteinExistence type="inferred from homology"/>
<dbReference type="GO" id="GO:0006123">
    <property type="term" value="P:mitochondrial electron transport, cytochrome c to oxygen"/>
    <property type="evidence" value="ECO:0007669"/>
    <property type="project" value="InterPro"/>
</dbReference>
<sequence length="119" mass="13303">MTKLGVKGQCPYKGKFAPKQQNVHPMPRTPLSIKVLRMFPHYPLPQLLAEMSTALQKIFSIPTRSFQAMIQKRTTSIHSKPPKGKVGPMDTVIGLTVFAMGIFTPAGWILLHLPEQKSH</sequence>
<keyword evidence="7 10" id="KW-1133">Transmembrane helix</keyword>
<dbReference type="AlphaFoldDB" id="A0AAD1TN84"/>
<protein>
    <submittedName>
        <fullName evidence="11">Cytochrome c oxidase subunit 8A, mitochondrial-like</fullName>
    </submittedName>
</protein>
<dbReference type="GO" id="GO:0045277">
    <property type="term" value="C:respiratory chain complex IV"/>
    <property type="evidence" value="ECO:0007669"/>
    <property type="project" value="InterPro"/>
</dbReference>
<evidence type="ECO:0000313" key="11">
    <source>
        <dbReference type="EMBL" id="CAH2327665.1"/>
    </source>
</evidence>
<dbReference type="InterPro" id="IPR036548">
    <property type="entry name" value="Cyt_c_oxidase_su8_sf"/>
</dbReference>
<evidence type="ECO:0000256" key="2">
    <source>
        <dbReference type="ARBA" id="ARBA00004673"/>
    </source>
</evidence>
<evidence type="ECO:0000256" key="10">
    <source>
        <dbReference type="SAM" id="Phobius"/>
    </source>
</evidence>
<evidence type="ECO:0000256" key="4">
    <source>
        <dbReference type="ARBA" id="ARBA00022692"/>
    </source>
</evidence>
<keyword evidence="6" id="KW-0809">Transit peptide</keyword>
<dbReference type="PANTHER" id="PTHR16717:SF7">
    <property type="entry name" value="CYTOCHROME C OXIDASE SUBUNIT 8A, MITOCHONDRIAL-LIKE"/>
    <property type="match status" value="1"/>
</dbReference>
<evidence type="ECO:0000256" key="6">
    <source>
        <dbReference type="ARBA" id="ARBA00022946"/>
    </source>
</evidence>
<evidence type="ECO:0000256" key="7">
    <source>
        <dbReference type="ARBA" id="ARBA00022989"/>
    </source>
</evidence>
<comment type="similarity">
    <text evidence="3">Belongs to the cytochrome c oxidase VIII family.</text>
</comment>
<dbReference type="Gene3D" id="4.10.81.10">
    <property type="entry name" value="Cytochrome c oxidase, subunit 8"/>
    <property type="match status" value="1"/>
</dbReference>
<organism evidence="11 12">
    <name type="scientific">Pelobates cultripes</name>
    <name type="common">Western spadefoot toad</name>
    <dbReference type="NCBI Taxonomy" id="61616"/>
    <lineage>
        <taxon>Eukaryota</taxon>
        <taxon>Metazoa</taxon>
        <taxon>Chordata</taxon>
        <taxon>Craniata</taxon>
        <taxon>Vertebrata</taxon>
        <taxon>Euteleostomi</taxon>
        <taxon>Amphibia</taxon>
        <taxon>Batrachia</taxon>
        <taxon>Anura</taxon>
        <taxon>Pelobatoidea</taxon>
        <taxon>Pelobatidae</taxon>
        <taxon>Pelobates</taxon>
    </lineage>
</organism>
<dbReference type="InterPro" id="IPR003205">
    <property type="entry name" value="Cyt_c_oxidase_su8"/>
</dbReference>
<evidence type="ECO:0000256" key="1">
    <source>
        <dbReference type="ARBA" id="ARBA00004434"/>
    </source>
</evidence>
<name>A0AAD1TN84_PELCU</name>
<dbReference type="GO" id="GO:0005743">
    <property type="term" value="C:mitochondrial inner membrane"/>
    <property type="evidence" value="ECO:0007669"/>
    <property type="project" value="UniProtKB-SubCell"/>
</dbReference>
<evidence type="ECO:0000256" key="8">
    <source>
        <dbReference type="ARBA" id="ARBA00023128"/>
    </source>
</evidence>
<evidence type="ECO:0000313" key="12">
    <source>
        <dbReference type="Proteomes" id="UP001295444"/>
    </source>
</evidence>
<reference evidence="11" key="1">
    <citation type="submission" date="2022-03" db="EMBL/GenBank/DDBJ databases">
        <authorList>
            <person name="Alioto T."/>
            <person name="Alioto T."/>
            <person name="Gomez Garrido J."/>
        </authorList>
    </citation>
    <scope>NUCLEOTIDE SEQUENCE</scope>
</reference>
<dbReference type="PANTHER" id="PTHR16717">
    <property type="entry name" value="CYTOCHROME C OXIDASE POLYPEPTIDE VIII"/>
    <property type="match status" value="1"/>
</dbReference>
<keyword evidence="4 10" id="KW-0812">Transmembrane</keyword>
<evidence type="ECO:0000256" key="3">
    <source>
        <dbReference type="ARBA" id="ARBA00010117"/>
    </source>
</evidence>
<dbReference type="SUPFAM" id="SSF81431">
    <property type="entry name" value="Mitochondrial cytochrome c oxidase subunit VIIIb (aka IX)"/>
    <property type="match status" value="1"/>
</dbReference>